<dbReference type="Gene3D" id="3.30.950.10">
    <property type="entry name" value="Methyltransferase, Cobalt-precorrin-4 Transmethylase, Domain 2"/>
    <property type="match status" value="1"/>
</dbReference>
<accession>A0A4Y6U953</accession>
<dbReference type="OrthoDB" id="9809084at2"/>
<dbReference type="EMBL" id="CP038231">
    <property type="protein sequence ID" value="QDH12911.1"/>
    <property type="molecule type" value="Genomic_DNA"/>
</dbReference>
<evidence type="ECO:0000259" key="8">
    <source>
        <dbReference type="Pfam" id="PF00590"/>
    </source>
</evidence>
<dbReference type="InterPro" id="IPR000878">
    <property type="entry name" value="4pyrrol_Mease"/>
</dbReference>
<keyword evidence="2 6" id="KW-0698">rRNA processing</keyword>
<dbReference type="GO" id="GO:0005737">
    <property type="term" value="C:cytoplasm"/>
    <property type="evidence" value="ECO:0007669"/>
    <property type="project" value="UniProtKB-SubCell"/>
</dbReference>
<name>A0A4Y6U953_9PROT</name>
<dbReference type="PANTHER" id="PTHR46111:SF1">
    <property type="entry name" value="RIBOSOMAL RNA SMALL SUBUNIT METHYLTRANSFERASE I"/>
    <property type="match status" value="1"/>
</dbReference>
<evidence type="ECO:0000256" key="7">
    <source>
        <dbReference type="SAM" id="MobiDB-lite"/>
    </source>
</evidence>
<protein>
    <recommendedName>
        <fullName evidence="6">Ribosomal RNA small subunit methyltransferase I</fullName>
        <ecNumber evidence="6">2.1.1.198</ecNumber>
    </recommendedName>
    <alternativeName>
        <fullName evidence="6">16S rRNA 2'-O-ribose C1402 methyltransferase</fullName>
    </alternativeName>
    <alternativeName>
        <fullName evidence="6">rRNA (cytidine-2'-O-)-methyltransferase RsmI</fullName>
    </alternativeName>
</protein>
<comment type="function">
    <text evidence="6">Catalyzes the 2'-O-methylation of the ribose of cytidine 1402 (C1402) in 16S rRNA.</text>
</comment>
<feature type="domain" description="Tetrapyrrole methylase" evidence="8">
    <location>
        <begin position="38"/>
        <end position="241"/>
    </location>
</feature>
<dbReference type="GO" id="GO:0070677">
    <property type="term" value="F:rRNA (cytosine-2'-O-)-methyltransferase activity"/>
    <property type="evidence" value="ECO:0007669"/>
    <property type="project" value="UniProtKB-UniRule"/>
</dbReference>
<dbReference type="Gene3D" id="3.40.1010.10">
    <property type="entry name" value="Cobalt-precorrin-4 Transmethylase, Domain 1"/>
    <property type="match status" value="1"/>
</dbReference>
<dbReference type="Pfam" id="PF23016">
    <property type="entry name" value="RsmI_C"/>
    <property type="match status" value="1"/>
</dbReference>
<comment type="catalytic activity">
    <reaction evidence="6">
        <text>cytidine(1402) in 16S rRNA + S-adenosyl-L-methionine = 2'-O-methylcytidine(1402) in 16S rRNA + S-adenosyl-L-homocysteine + H(+)</text>
        <dbReference type="Rhea" id="RHEA:42924"/>
        <dbReference type="Rhea" id="RHEA-COMP:10285"/>
        <dbReference type="Rhea" id="RHEA-COMP:10286"/>
        <dbReference type="ChEBI" id="CHEBI:15378"/>
        <dbReference type="ChEBI" id="CHEBI:57856"/>
        <dbReference type="ChEBI" id="CHEBI:59789"/>
        <dbReference type="ChEBI" id="CHEBI:74495"/>
        <dbReference type="ChEBI" id="CHEBI:82748"/>
        <dbReference type="EC" id="2.1.1.198"/>
    </reaction>
</comment>
<dbReference type="InterPro" id="IPR008189">
    <property type="entry name" value="rRNA_ssu_MeTfrase_I"/>
</dbReference>
<dbReference type="NCBIfam" id="TIGR00096">
    <property type="entry name" value="16S rRNA (cytidine(1402)-2'-O)-methyltransferase"/>
    <property type="match status" value="1"/>
</dbReference>
<feature type="domain" description="RsmI HTH" evidence="9">
    <location>
        <begin position="265"/>
        <end position="311"/>
    </location>
</feature>
<feature type="region of interest" description="Disordered" evidence="7">
    <location>
        <begin position="1"/>
        <end position="33"/>
    </location>
</feature>
<dbReference type="Pfam" id="PF00590">
    <property type="entry name" value="TP_methylase"/>
    <property type="match status" value="1"/>
</dbReference>
<dbReference type="InterPro" id="IPR035996">
    <property type="entry name" value="4pyrrol_Methylase_sf"/>
</dbReference>
<organism evidence="10 11">
    <name type="scientific">Formicincola oecophyllae</name>
    <dbReference type="NCBI Taxonomy" id="2558361"/>
    <lineage>
        <taxon>Bacteria</taxon>
        <taxon>Pseudomonadati</taxon>
        <taxon>Pseudomonadota</taxon>
        <taxon>Alphaproteobacteria</taxon>
        <taxon>Acetobacterales</taxon>
        <taxon>Acetobacteraceae</taxon>
        <taxon>Formicincola</taxon>
    </lineage>
</organism>
<dbReference type="CDD" id="cd11648">
    <property type="entry name" value="RsmI"/>
    <property type="match status" value="1"/>
</dbReference>
<evidence type="ECO:0000256" key="1">
    <source>
        <dbReference type="ARBA" id="ARBA00022490"/>
    </source>
</evidence>
<dbReference type="InterPro" id="IPR014776">
    <property type="entry name" value="4pyrrole_Mease_sub2"/>
</dbReference>
<dbReference type="Proteomes" id="UP000318709">
    <property type="component" value="Chromosome"/>
</dbReference>
<evidence type="ECO:0000256" key="4">
    <source>
        <dbReference type="ARBA" id="ARBA00022679"/>
    </source>
</evidence>
<keyword evidence="1 6" id="KW-0963">Cytoplasm</keyword>
<evidence type="ECO:0000313" key="10">
    <source>
        <dbReference type="EMBL" id="QDH12911.1"/>
    </source>
</evidence>
<comment type="subcellular location">
    <subcellularLocation>
        <location evidence="6">Cytoplasm</location>
    </subcellularLocation>
</comment>
<dbReference type="InterPro" id="IPR014777">
    <property type="entry name" value="4pyrrole_Mease_sub1"/>
</dbReference>
<keyword evidence="11" id="KW-1185">Reference proteome</keyword>
<evidence type="ECO:0000256" key="5">
    <source>
        <dbReference type="ARBA" id="ARBA00022691"/>
    </source>
</evidence>
<evidence type="ECO:0000256" key="3">
    <source>
        <dbReference type="ARBA" id="ARBA00022603"/>
    </source>
</evidence>
<dbReference type="FunFam" id="3.40.1010.10:FF:000007">
    <property type="entry name" value="Ribosomal RNA small subunit methyltransferase I"/>
    <property type="match status" value="1"/>
</dbReference>
<sequence>MTGSASYRQSRSRPHGENDHDGAPPGSATQASPAEGELALVATPIGNLGDITPRALEVLKGADAILCEDTRVTTRLLRHYGIDKPLVAFHDHNERAKTPLALERIARGERLALVSDAGTPVFSDPGYRLVQAAGQAGLKVVGIPGANAAVTALSLSGLPPAPFTFMGFPLRGTARLRAFEQLKALEGAGFSSTVAWYESPQRLVGTLSDLAAVFGPDRPAAVGRELTKLHEETVRGTLSTLKNHFEKTPPRGEIVLLMGPAEQAEAGAGDVDRLLADALSGTQSLKDAAAMVAEIAHLPKRAVYARALELQAARKAESDPTTTTQGQGGD</sequence>
<dbReference type="SUPFAM" id="SSF53790">
    <property type="entry name" value="Tetrapyrrole methylase"/>
    <property type="match status" value="1"/>
</dbReference>
<comment type="similarity">
    <text evidence="6">Belongs to the methyltransferase superfamily. RsmI family.</text>
</comment>
<dbReference type="EC" id="2.1.1.198" evidence="6"/>
<dbReference type="HAMAP" id="MF_01877">
    <property type="entry name" value="16SrRNA_methyltr_I"/>
    <property type="match status" value="1"/>
</dbReference>
<dbReference type="InterPro" id="IPR053910">
    <property type="entry name" value="RsmI_HTH"/>
</dbReference>
<evidence type="ECO:0000313" key="11">
    <source>
        <dbReference type="Proteomes" id="UP000318709"/>
    </source>
</evidence>
<dbReference type="PIRSF" id="PIRSF005917">
    <property type="entry name" value="MTase_YraL"/>
    <property type="match status" value="1"/>
</dbReference>
<evidence type="ECO:0000256" key="6">
    <source>
        <dbReference type="HAMAP-Rule" id="MF_01877"/>
    </source>
</evidence>
<keyword evidence="3 6" id="KW-0489">Methyltransferase</keyword>
<dbReference type="KEGG" id="swf:E3E12_00380"/>
<dbReference type="AlphaFoldDB" id="A0A4Y6U953"/>
<dbReference type="RefSeq" id="WP_141442554.1">
    <property type="nucleotide sequence ID" value="NZ_CP038231.1"/>
</dbReference>
<evidence type="ECO:0000256" key="2">
    <source>
        <dbReference type="ARBA" id="ARBA00022552"/>
    </source>
</evidence>
<keyword evidence="4 6" id="KW-0808">Transferase</keyword>
<proteinExistence type="inferred from homology"/>
<evidence type="ECO:0000259" key="9">
    <source>
        <dbReference type="Pfam" id="PF23016"/>
    </source>
</evidence>
<keyword evidence="5 6" id="KW-0949">S-adenosyl-L-methionine</keyword>
<reference evidence="10 11" key="1">
    <citation type="submission" date="2019-03" db="EMBL/GenBank/DDBJ databases">
        <title>The complete genome sequence of Swingsia_sp. F3b2 LMG30590(T).</title>
        <authorList>
            <person name="Chua K.-O."/>
            <person name="Chan K.-G."/>
            <person name="See-Too W.-S."/>
        </authorList>
    </citation>
    <scope>NUCLEOTIDE SEQUENCE [LARGE SCALE GENOMIC DNA]</scope>
    <source>
        <strain evidence="10 11">F3b2</strain>
    </source>
</reference>
<dbReference type="PANTHER" id="PTHR46111">
    <property type="entry name" value="RIBOSOMAL RNA SMALL SUBUNIT METHYLTRANSFERASE I"/>
    <property type="match status" value="1"/>
</dbReference>
<gene>
    <name evidence="6 10" type="primary">rsmI</name>
    <name evidence="10" type="ORF">E3E12_00380</name>
</gene>